<organism evidence="11 12">
    <name type="scientific">Penicillium cinerascens</name>
    <dbReference type="NCBI Taxonomy" id="70096"/>
    <lineage>
        <taxon>Eukaryota</taxon>
        <taxon>Fungi</taxon>
        <taxon>Dikarya</taxon>
        <taxon>Ascomycota</taxon>
        <taxon>Pezizomycotina</taxon>
        <taxon>Eurotiomycetes</taxon>
        <taxon>Eurotiomycetidae</taxon>
        <taxon>Eurotiales</taxon>
        <taxon>Aspergillaceae</taxon>
        <taxon>Penicillium</taxon>
    </lineage>
</organism>
<keyword evidence="2 10" id="KW-0444">Lipid biosynthesis</keyword>
<keyword evidence="3 10" id="KW-0808">Transferase</keyword>
<evidence type="ECO:0000256" key="7">
    <source>
        <dbReference type="ARBA" id="ARBA00023098"/>
    </source>
</evidence>
<dbReference type="GO" id="GO:0034625">
    <property type="term" value="P:fatty acid elongation, monounsaturated fatty acid"/>
    <property type="evidence" value="ECO:0007669"/>
    <property type="project" value="TreeGrafter"/>
</dbReference>
<dbReference type="EC" id="2.3.1.-" evidence="10"/>
<dbReference type="AlphaFoldDB" id="A0A9W9SXP3"/>
<dbReference type="PANTHER" id="PTHR11157:SF169">
    <property type="entry name" value="ELONGATION OF FATTY ACIDS PROTEIN"/>
    <property type="match status" value="1"/>
</dbReference>
<evidence type="ECO:0000313" key="12">
    <source>
        <dbReference type="Proteomes" id="UP001150904"/>
    </source>
</evidence>
<evidence type="ECO:0000256" key="10">
    <source>
        <dbReference type="RuleBase" id="RU361115"/>
    </source>
</evidence>
<feature type="transmembrane region" description="Helical" evidence="10">
    <location>
        <begin position="95"/>
        <end position="116"/>
    </location>
</feature>
<keyword evidence="4 10" id="KW-0812">Transmembrane</keyword>
<evidence type="ECO:0000256" key="4">
    <source>
        <dbReference type="ARBA" id="ARBA00022692"/>
    </source>
</evidence>
<dbReference type="Proteomes" id="UP001150904">
    <property type="component" value="Unassembled WGS sequence"/>
</dbReference>
<dbReference type="OrthoDB" id="10259681at2759"/>
<evidence type="ECO:0000256" key="9">
    <source>
        <dbReference type="ARBA" id="ARBA00023160"/>
    </source>
</evidence>
<comment type="caution">
    <text evidence="11">The sequence shown here is derived from an EMBL/GenBank/DDBJ whole genome shotgun (WGS) entry which is preliminary data.</text>
</comment>
<evidence type="ECO:0000256" key="8">
    <source>
        <dbReference type="ARBA" id="ARBA00023136"/>
    </source>
</evidence>
<dbReference type="GO" id="GO:0042761">
    <property type="term" value="P:very long-chain fatty acid biosynthetic process"/>
    <property type="evidence" value="ECO:0007669"/>
    <property type="project" value="TreeGrafter"/>
</dbReference>
<evidence type="ECO:0000256" key="1">
    <source>
        <dbReference type="ARBA" id="ARBA00004141"/>
    </source>
</evidence>
<name>A0A9W9SXP3_9EURO</name>
<evidence type="ECO:0000256" key="6">
    <source>
        <dbReference type="ARBA" id="ARBA00022989"/>
    </source>
</evidence>
<comment type="subcellular location">
    <subcellularLocation>
        <location evidence="1">Membrane</location>
        <topology evidence="1">Multi-pass membrane protein</topology>
    </subcellularLocation>
</comment>
<evidence type="ECO:0000256" key="3">
    <source>
        <dbReference type="ARBA" id="ARBA00022679"/>
    </source>
</evidence>
<keyword evidence="9 10" id="KW-0275">Fatty acid biosynthesis</keyword>
<keyword evidence="5 10" id="KW-0276">Fatty acid metabolism</keyword>
<gene>
    <name evidence="11" type="ORF">N7498_006418</name>
</gene>
<keyword evidence="7 10" id="KW-0443">Lipid metabolism</keyword>
<keyword evidence="8 10" id="KW-0472">Membrane</keyword>
<dbReference type="GO" id="GO:0034626">
    <property type="term" value="P:fatty acid elongation, polyunsaturated fatty acid"/>
    <property type="evidence" value="ECO:0007669"/>
    <property type="project" value="TreeGrafter"/>
</dbReference>
<keyword evidence="6 10" id="KW-1133">Transmembrane helix</keyword>
<reference evidence="11" key="2">
    <citation type="journal article" date="2023" name="IMA Fungus">
        <title>Comparative genomic study of the Penicillium genus elucidates a diverse pangenome and 15 lateral gene transfer events.</title>
        <authorList>
            <person name="Petersen C."/>
            <person name="Sorensen T."/>
            <person name="Nielsen M.R."/>
            <person name="Sondergaard T.E."/>
            <person name="Sorensen J.L."/>
            <person name="Fitzpatrick D.A."/>
            <person name="Frisvad J.C."/>
            <person name="Nielsen K.L."/>
        </authorList>
    </citation>
    <scope>NUCLEOTIDE SEQUENCE</scope>
    <source>
        <strain evidence="11">IBT 15544</strain>
    </source>
</reference>
<dbReference type="RefSeq" id="XP_058307671.1">
    <property type="nucleotide sequence ID" value="XM_058453480.1"/>
</dbReference>
<evidence type="ECO:0000256" key="5">
    <source>
        <dbReference type="ARBA" id="ARBA00022832"/>
    </source>
</evidence>
<keyword evidence="12" id="KW-1185">Reference proteome</keyword>
<dbReference type="GO" id="GO:0019367">
    <property type="term" value="P:fatty acid elongation, saturated fatty acid"/>
    <property type="evidence" value="ECO:0007669"/>
    <property type="project" value="TreeGrafter"/>
</dbReference>
<dbReference type="InterPro" id="IPR002076">
    <property type="entry name" value="ELO_fam"/>
</dbReference>
<accession>A0A9W9SXP3</accession>
<evidence type="ECO:0000313" key="11">
    <source>
        <dbReference type="EMBL" id="KAJ5201755.1"/>
    </source>
</evidence>
<dbReference type="GeneID" id="83180781"/>
<comment type="similarity">
    <text evidence="10">Belongs to the ELO family.</text>
</comment>
<feature type="transmembrane region" description="Helical" evidence="10">
    <location>
        <begin position="188"/>
        <end position="210"/>
    </location>
</feature>
<proteinExistence type="inferred from homology"/>
<dbReference type="GO" id="GO:0030148">
    <property type="term" value="P:sphingolipid biosynthetic process"/>
    <property type="evidence" value="ECO:0007669"/>
    <property type="project" value="TreeGrafter"/>
</dbReference>
<dbReference type="Pfam" id="PF01151">
    <property type="entry name" value="ELO"/>
    <property type="match status" value="1"/>
</dbReference>
<dbReference type="PANTHER" id="PTHR11157">
    <property type="entry name" value="FATTY ACID ACYL TRANSFERASE-RELATED"/>
    <property type="match status" value="1"/>
</dbReference>
<feature type="transmembrane region" description="Helical" evidence="10">
    <location>
        <begin position="277"/>
        <end position="298"/>
    </location>
</feature>
<evidence type="ECO:0000256" key="2">
    <source>
        <dbReference type="ARBA" id="ARBA00022516"/>
    </source>
</evidence>
<dbReference type="GO" id="GO:0009922">
    <property type="term" value="F:fatty acid elongase activity"/>
    <property type="evidence" value="ECO:0007669"/>
    <property type="project" value="InterPro"/>
</dbReference>
<protein>
    <recommendedName>
        <fullName evidence="10">Elongation of fatty acids protein</fullName>
        <ecNumber evidence="10">2.3.1.-</ecNumber>
    </recommendedName>
</protein>
<dbReference type="EMBL" id="JAPQKR010000013">
    <property type="protein sequence ID" value="KAJ5201755.1"/>
    <property type="molecule type" value="Genomic_DNA"/>
</dbReference>
<comment type="catalytic activity">
    <reaction evidence="10">
        <text>an acyl-CoA + malonyl-CoA + H(+) = a 3-oxoacyl-CoA + CO2 + CoA</text>
        <dbReference type="Rhea" id="RHEA:50252"/>
        <dbReference type="ChEBI" id="CHEBI:15378"/>
        <dbReference type="ChEBI" id="CHEBI:16526"/>
        <dbReference type="ChEBI" id="CHEBI:57287"/>
        <dbReference type="ChEBI" id="CHEBI:57384"/>
        <dbReference type="ChEBI" id="CHEBI:58342"/>
        <dbReference type="ChEBI" id="CHEBI:90726"/>
    </reaction>
    <physiologicalReaction direction="left-to-right" evidence="10">
        <dbReference type="Rhea" id="RHEA:50253"/>
    </physiologicalReaction>
</comment>
<dbReference type="GO" id="GO:0005789">
    <property type="term" value="C:endoplasmic reticulum membrane"/>
    <property type="evidence" value="ECO:0007669"/>
    <property type="project" value="TreeGrafter"/>
</dbReference>
<feature type="transmembrane region" description="Helical" evidence="10">
    <location>
        <begin position="366"/>
        <end position="386"/>
    </location>
</feature>
<feature type="transmembrane region" description="Helical" evidence="10">
    <location>
        <begin position="251"/>
        <end position="270"/>
    </location>
</feature>
<sequence>MAFQRLSVYPRLPPLDLFDWRFDDAPKTIPPISQSESTWTQPFTISQSLFHDLLDVKVPVTIAATYLVTVTILNRVNESRQYKPWGFSRTSTFKLFVLLHNILLATFSAWIFYGLFCSLRSCWPSKTEPNFLPRAADSLCRIAGENPPRGTNFTLGSNHARYLFQESLLLDANMFALRDSNRLWTTGYAYFSWLFYLSKFYEVVDTLIILAKGKRSSMLQTYHHTGVMFCMWATVRYMSPPGLVGIFFNSAIHTLMYFYFAWTSLGLPVLRYIKQALTTLQITQFVVGGFIACTYLFIEYDSLVHRLGDDGQGLPPAITEDMRISSPVPTMSSARGGHDDGFHNHSSRGLYEVRRTPCLERSSQAFAVWLTTLYILPLIYLFLCFFNRSYLKRAKSHVK</sequence>
<reference evidence="11" key="1">
    <citation type="submission" date="2022-12" db="EMBL/GenBank/DDBJ databases">
        <authorList>
            <person name="Petersen C."/>
        </authorList>
    </citation>
    <scope>NUCLEOTIDE SEQUENCE</scope>
    <source>
        <strain evidence="11">IBT 15544</strain>
    </source>
</reference>